<dbReference type="InterPro" id="IPR014710">
    <property type="entry name" value="RmlC-like_jellyroll"/>
</dbReference>
<dbReference type="GeneID" id="70252680"/>
<gene>
    <name evidence="2" type="ORF">BGW36DRAFT_52406</name>
</gene>
<evidence type="ECO:0000313" key="2">
    <source>
        <dbReference type="EMBL" id="KAH8691431.1"/>
    </source>
</evidence>
<evidence type="ECO:0000256" key="1">
    <source>
        <dbReference type="SAM" id="MobiDB-lite"/>
    </source>
</evidence>
<name>A0AAD4PSI7_9EURO</name>
<sequence length="320" mass="36596">MPFQPLTITAGQNPLVQFDGLITTYFLDTPPGTAFQIKQIYKPLPKDLKTRSEAANAYRGPPRHFHPNQTERFKVVKGRVGIEVNGKTSVLGPEGGVAVCLAGNIHRFYVDVSQDDNGDVSGEKTISNGQKRRGKGDDDVDNEETIILINITDSGKDLAMDRVLLENWYGLRHDSLKYGKGIDYIQQCCTFDAGAHYLPFPDTLPNFVPENWSLRIRTFLGYWITILVGRWIGGLLGYQPFFREYTTDWEYAHAKMRHTWFYKKNLEVAYRHRTPWAELEKLDSWSNERASRMDTVNDFEQLTNGIRAEKHGTNEEAIET</sequence>
<feature type="region of interest" description="Disordered" evidence="1">
    <location>
        <begin position="118"/>
        <end position="139"/>
    </location>
</feature>
<dbReference type="Proteomes" id="UP001201262">
    <property type="component" value="Unassembled WGS sequence"/>
</dbReference>
<organism evidence="2 3">
    <name type="scientific">Talaromyces proteolyticus</name>
    <dbReference type="NCBI Taxonomy" id="1131652"/>
    <lineage>
        <taxon>Eukaryota</taxon>
        <taxon>Fungi</taxon>
        <taxon>Dikarya</taxon>
        <taxon>Ascomycota</taxon>
        <taxon>Pezizomycotina</taxon>
        <taxon>Eurotiomycetes</taxon>
        <taxon>Eurotiomycetidae</taxon>
        <taxon>Eurotiales</taxon>
        <taxon>Trichocomaceae</taxon>
        <taxon>Talaromyces</taxon>
        <taxon>Talaromyces sect. Bacilispori</taxon>
    </lineage>
</organism>
<protein>
    <submittedName>
        <fullName evidence="2">Uncharacterized protein</fullName>
    </submittedName>
</protein>
<dbReference type="SUPFAM" id="SSF51182">
    <property type="entry name" value="RmlC-like cupins"/>
    <property type="match status" value="1"/>
</dbReference>
<dbReference type="Gene3D" id="2.60.120.10">
    <property type="entry name" value="Jelly Rolls"/>
    <property type="match status" value="1"/>
</dbReference>
<dbReference type="InterPro" id="IPR011051">
    <property type="entry name" value="RmlC_Cupin_sf"/>
</dbReference>
<evidence type="ECO:0000313" key="3">
    <source>
        <dbReference type="Proteomes" id="UP001201262"/>
    </source>
</evidence>
<dbReference type="RefSeq" id="XP_046067523.1">
    <property type="nucleotide sequence ID" value="XM_046222393.1"/>
</dbReference>
<accession>A0AAD4PSI7</accession>
<dbReference type="EMBL" id="JAJTJA010000012">
    <property type="protein sequence ID" value="KAH8691431.1"/>
    <property type="molecule type" value="Genomic_DNA"/>
</dbReference>
<comment type="caution">
    <text evidence="2">The sequence shown here is derived from an EMBL/GenBank/DDBJ whole genome shotgun (WGS) entry which is preliminary data.</text>
</comment>
<dbReference type="CDD" id="cd02208">
    <property type="entry name" value="cupin_RmlC-like"/>
    <property type="match status" value="1"/>
</dbReference>
<reference evidence="2" key="1">
    <citation type="submission" date="2021-12" db="EMBL/GenBank/DDBJ databases">
        <title>Convergent genome expansion in fungi linked to evolution of root-endophyte symbiosis.</title>
        <authorList>
            <consortium name="DOE Joint Genome Institute"/>
            <person name="Ke Y.-H."/>
            <person name="Bonito G."/>
            <person name="Liao H.-L."/>
            <person name="Looney B."/>
            <person name="Rojas-Flechas A."/>
            <person name="Nash J."/>
            <person name="Hameed K."/>
            <person name="Schadt C."/>
            <person name="Martin F."/>
            <person name="Crous P.W."/>
            <person name="Miettinen O."/>
            <person name="Magnuson J.K."/>
            <person name="Labbe J."/>
            <person name="Jacobson D."/>
            <person name="Doktycz M.J."/>
            <person name="Veneault-Fourrey C."/>
            <person name="Kuo A."/>
            <person name="Mondo S."/>
            <person name="Calhoun S."/>
            <person name="Riley R."/>
            <person name="Ohm R."/>
            <person name="LaButti K."/>
            <person name="Andreopoulos B."/>
            <person name="Pangilinan J."/>
            <person name="Nolan M."/>
            <person name="Tritt A."/>
            <person name="Clum A."/>
            <person name="Lipzen A."/>
            <person name="Daum C."/>
            <person name="Barry K."/>
            <person name="Grigoriev I.V."/>
            <person name="Vilgalys R."/>
        </authorList>
    </citation>
    <scope>NUCLEOTIDE SEQUENCE</scope>
    <source>
        <strain evidence="2">PMI_201</strain>
    </source>
</reference>
<dbReference type="AlphaFoldDB" id="A0AAD4PSI7"/>
<keyword evidence="3" id="KW-1185">Reference proteome</keyword>
<proteinExistence type="predicted"/>